<dbReference type="Pfam" id="PF12270">
    <property type="entry name" value="Cyt_c_ox_IV"/>
    <property type="match status" value="1"/>
</dbReference>
<comment type="catalytic activity">
    <reaction evidence="9 10">
        <text>4 Fe(II)-[cytochrome c] + O2 + 8 H(+)(in) = 4 Fe(III)-[cytochrome c] + 2 H2O + 4 H(+)(out)</text>
        <dbReference type="Rhea" id="RHEA:11436"/>
        <dbReference type="Rhea" id="RHEA-COMP:10350"/>
        <dbReference type="Rhea" id="RHEA-COMP:14399"/>
        <dbReference type="ChEBI" id="CHEBI:15377"/>
        <dbReference type="ChEBI" id="CHEBI:15378"/>
        <dbReference type="ChEBI" id="CHEBI:15379"/>
        <dbReference type="ChEBI" id="CHEBI:29033"/>
        <dbReference type="ChEBI" id="CHEBI:29034"/>
        <dbReference type="EC" id="7.1.1.9"/>
    </reaction>
</comment>
<keyword evidence="4 10" id="KW-1003">Cell membrane</keyword>
<keyword evidence="6 10" id="KW-1278">Translocase</keyword>
<comment type="similarity">
    <text evidence="3 10">Belongs to the cytochrome c oxidase bacterial subunit CtaF family.</text>
</comment>
<dbReference type="RefSeq" id="WP_052593335.1">
    <property type="nucleotide sequence ID" value="NZ_CP011112.1"/>
</dbReference>
<evidence type="ECO:0000256" key="6">
    <source>
        <dbReference type="ARBA" id="ARBA00022967"/>
    </source>
</evidence>
<dbReference type="GO" id="GO:0022900">
    <property type="term" value="P:electron transport chain"/>
    <property type="evidence" value="ECO:0007669"/>
    <property type="project" value="InterPro"/>
</dbReference>
<comment type="subcellular location">
    <subcellularLocation>
        <location evidence="2">Cell membrane</location>
        <topology evidence="2">Multi-pass membrane protein</topology>
    </subcellularLocation>
</comment>
<dbReference type="GO" id="GO:0004129">
    <property type="term" value="F:cytochrome-c oxidase activity"/>
    <property type="evidence" value="ECO:0007669"/>
    <property type="project" value="UniProtKB-EC"/>
</dbReference>
<evidence type="ECO:0000256" key="5">
    <source>
        <dbReference type="ARBA" id="ARBA00022692"/>
    </source>
</evidence>
<dbReference type="InterPro" id="IPR021050">
    <property type="entry name" value="Cyt_c_oxidase_su4_actinobac"/>
</dbReference>
<feature type="transmembrane region" description="Helical" evidence="11">
    <location>
        <begin position="31"/>
        <end position="53"/>
    </location>
</feature>
<organism evidence="12 13">
    <name type="scientific">Luteipulveratus mongoliensis</name>
    <dbReference type="NCBI Taxonomy" id="571913"/>
    <lineage>
        <taxon>Bacteria</taxon>
        <taxon>Bacillati</taxon>
        <taxon>Actinomycetota</taxon>
        <taxon>Actinomycetes</taxon>
        <taxon>Micrococcales</taxon>
        <taxon>Dermacoccaceae</taxon>
        <taxon>Luteipulveratus</taxon>
    </lineage>
</organism>
<evidence type="ECO:0000256" key="2">
    <source>
        <dbReference type="ARBA" id="ARBA00004651"/>
    </source>
</evidence>
<feature type="transmembrane region" description="Helical" evidence="11">
    <location>
        <begin position="83"/>
        <end position="101"/>
    </location>
</feature>
<evidence type="ECO:0000256" key="9">
    <source>
        <dbReference type="ARBA" id="ARBA00047816"/>
    </source>
</evidence>
<keyword evidence="13" id="KW-1185">Reference proteome</keyword>
<gene>
    <name evidence="12" type="ORF">VV02_16990</name>
</gene>
<evidence type="ECO:0000313" key="12">
    <source>
        <dbReference type="EMBL" id="AKU17154.1"/>
    </source>
</evidence>
<dbReference type="STRING" id="571913.VV02_16990"/>
<evidence type="ECO:0000256" key="4">
    <source>
        <dbReference type="ARBA" id="ARBA00022475"/>
    </source>
</evidence>
<proteinExistence type="inferred from homology"/>
<dbReference type="PATRIC" id="fig|571913.6.peg.3446"/>
<dbReference type="GO" id="GO:0005886">
    <property type="term" value="C:plasma membrane"/>
    <property type="evidence" value="ECO:0007669"/>
    <property type="project" value="UniProtKB-SubCell"/>
</dbReference>
<evidence type="ECO:0000256" key="3">
    <source>
        <dbReference type="ARBA" id="ARBA00006870"/>
    </source>
</evidence>
<protein>
    <recommendedName>
        <fullName evidence="10">Cytochrome c oxidase polypeptide 4</fullName>
        <ecNumber evidence="10">7.1.1.9</ecNumber>
    </recommendedName>
    <alternativeName>
        <fullName evidence="10">Cytochrome aa3 subunit 4</fullName>
    </alternativeName>
    <alternativeName>
        <fullName evidence="10">Cytochrome c oxidase polypeptide IV</fullName>
    </alternativeName>
</protein>
<feature type="transmembrane region" description="Helical" evidence="11">
    <location>
        <begin position="107"/>
        <end position="127"/>
    </location>
</feature>
<evidence type="ECO:0000256" key="11">
    <source>
        <dbReference type="SAM" id="Phobius"/>
    </source>
</evidence>
<comment type="subunit">
    <text evidence="10">Associates with subunits I, II and III to form cytochrome c oxidase.</text>
</comment>
<sequence length="133" mass="14748">MKVEYKLFTILFVFCVGVGIWYGIWTEWKEPVGAVGLFLTAGLCAMIGGFLAWTARKLGPRPDDDPNGLISDIEGDYGFFSPYSWWPLFLGLSGAIVFLGLAVGWWLVILGMPLLAISAVGWVFEYFRGENAI</sequence>
<evidence type="ECO:0000256" key="8">
    <source>
        <dbReference type="ARBA" id="ARBA00023136"/>
    </source>
</evidence>
<keyword evidence="5 11" id="KW-0812">Transmembrane</keyword>
<evidence type="ECO:0000313" key="13">
    <source>
        <dbReference type="Proteomes" id="UP000066480"/>
    </source>
</evidence>
<feature type="transmembrane region" description="Helical" evidence="11">
    <location>
        <begin position="7"/>
        <end position="25"/>
    </location>
</feature>
<evidence type="ECO:0000256" key="10">
    <source>
        <dbReference type="PIRNR" id="PIRNR017385"/>
    </source>
</evidence>
<dbReference type="KEGG" id="lmoi:VV02_16990"/>
<comment type="function">
    <text evidence="1 10">Part of cytochrome c oxidase, its function is unknown.</text>
</comment>
<reference evidence="12 13" key="1">
    <citation type="submission" date="2015-03" db="EMBL/GenBank/DDBJ databases">
        <title>Luteipulveratus halotolerans sp. nov., a novel actinobacterium (Dermacoccaceae) from Sarawak, Malaysia.</title>
        <authorList>
            <person name="Juboi H."/>
            <person name="Basik A."/>
            <person name="Shamsul S.S."/>
            <person name="Arnold P."/>
            <person name="Schmitt E.K."/>
            <person name="Sanglier J.-J."/>
            <person name="Yeo T."/>
        </authorList>
    </citation>
    <scope>NUCLEOTIDE SEQUENCE [LARGE SCALE GENOMIC DNA]</scope>
    <source>
        <strain evidence="12 13">MN07-A0370</strain>
    </source>
</reference>
<dbReference type="EC" id="7.1.1.9" evidence="10"/>
<keyword evidence="8 10" id="KW-0472">Membrane</keyword>
<dbReference type="Proteomes" id="UP000066480">
    <property type="component" value="Chromosome"/>
</dbReference>
<dbReference type="PIRSF" id="PIRSF017385">
    <property type="entry name" value="CtaF"/>
    <property type="match status" value="1"/>
</dbReference>
<dbReference type="AlphaFoldDB" id="A0A0K1JKA4"/>
<accession>A0A0K1JKA4</accession>
<dbReference type="EMBL" id="CP011112">
    <property type="protein sequence ID" value="AKU17154.1"/>
    <property type="molecule type" value="Genomic_DNA"/>
</dbReference>
<keyword evidence="7 11" id="KW-1133">Transmembrane helix</keyword>
<name>A0A0K1JKA4_9MICO</name>
<evidence type="ECO:0000256" key="7">
    <source>
        <dbReference type="ARBA" id="ARBA00022989"/>
    </source>
</evidence>
<dbReference type="OrthoDB" id="5244617at2"/>
<evidence type="ECO:0000256" key="1">
    <source>
        <dbReference type="ARBA" id="ARBA00002536"/>
    </source>
</evidence>